<protein>
    <submittedName>
        <fullName evidence="2">Uncharacterized protein</fullName>
    </submittedName>
</protein>
<organism evidence="2 3">
    <name type="scientific">Erwinia phage pEa_SNUABM_12</name>
    <dbReference type="NCBI Taxonomy" id="2768773"/>
    <lineage>
        <taxon>Viruses</taxon>
        <taxon>Duplodnaviria</taxon>
        <taxon>Heunggongvirae</taxon>
        <taxon>Uroviricota</taxon>
        <taxon>Caudoviricetes</taxon>
        <taxon>Eneladusvirus</taxon>
        <taxon>Eneladusvirus BF</taxon>
    </lineage>
</organism>
<gene>
    <name evidence="2" type="ORF">pEaSNUABM12_00427</name>
</gene>
<keyword evidence="1" id="KW-1133">Transmembrane helix</keyword>
<evidence type="ECO:0000313" key="3">
    <source>
        <dbReference type="Proteomes" id="UP000594095"/>
    </source>
</evidence>
<name>A0A7L8ZLZ9_9CAUD</name>
<accession>A0A7L8ZLZ9</accession>
<keyword evidence="1" id="KW-0472">Membrane</keyword>
<evidence type="ECO:0000256" key="1">
    <source>
        <dbReference type="SAM" id="Phobius"/>
    </source>
</evidence>
<feature type="transmembrane region" description="Helical" evidence="1">
    <location>
        <begin position="31"/>
        <end position="54"/>
    </location>
</feature>
<evidence type="ECO:0000313" key="2">
    <source>
        <dbReference type="EMBL" id="QOI71357.1"/>
    </source>
</evidence>
<feature type="transmembrane region" description="Helical" evidence="1">
    <location>
        <begin position="5"/>
        <end position="25"/>
    </location>
</feature>
<keyword evidence="1" id="KW-0812">Transmembrane</keyword>
<dbReference type="EMBL" id="MT939486">
    <property type="protein sequence ID" value="QOI71357.1"/>
    <property type="molecule type" value="Genomic_DNA"/>
</dbReference>
<sequence>MSPSVIRMIFSGSLGIIAAVIHPYITAGHISSLMLTIIFITIMAGGEALGAYAASLKKKDIK</sequence>
<reference evidence="2 3" key="1">
    <citation type="submission" date="2020-08" db="EMBL/GenBank/DDBJ databases">
        <title>Complete genome sequence of Erwinia phage pEa_SNUABM_12.</title>
        <authorList>
            <person name="Kim S.G."/>
            <person name="Lee S.B."/>
            <person name="Park S.C."/>
        </authorList>
    </citation>
    <scope>NUCLEOTIDE SEQUENCE [LARGE SCALE GENOMIC DNA]</scope>
</reference>
<proteinExistence type="predicted"/>
<dbReference type="Proteomes" id="UP000594095">
    <property type="component" value="Genome"/>
</dbReference>